<dbReference type="AlphaFoldDB" id="A0A7W2QLL2"/>
<evidence type="ECO:0000256" key="1">
    <source>
        <dbReference type="ARBA" id="ARBA00001526"/>
    </source>
</evidence>
<organism evidence="9 10">
    <name type="scientific">Pseudomonas putida</name>
    <name type="common">Arthrobacter siderocapsulatus</name>
    <dbReference type="NCBI Taxonomy" id="303"/>
    <lineage>
        <taxon>Bacteria</taxon>
        <taxon>Pseudomonadati</taxon>
        <taxon>Pseudomonadota</taxon>
        <taxon>Gammaproteobacteria</taxon>
        <taxon>Pseudomonadales</taxon>
        <taxon>Pseudomonadaceae</taxon>
        <taxon>Pseudomonas</taxon>
    </lineage>
</organism>
<dbReference type="InterPro" id="IPR045155">
    <property type="entry name" value="Beta-lactam_cat"/>
</dbReference>
<comment type="similarity">
    <text evidence="2 6">Belongs to the class-A beta-lactamase family.</text>
</comment>
<protein>
    <recommendedName>
        <fullName evidence="3 6">Beta-lactamase</fullName>
        <ecNumber evidence="3 6">3.5.2.6</ecNumber>
    </recommendedName>
</protein>
<dbReference type="PANTHER" id="PTHR35333:SF3">
    <property type="entry name" value="BETA-LACTAMASE-TYPE TRANSPEPTIDASE FOLD CONTAINING PROTEIN"/>
    <property type="match status" value="1"/>
</dbReference>
<evidence type="ECO:0000256" key="5">
    <source>
        <dbReference type="ARBA" id="ARBA00023251"/>
    </source>
</evidence>
<evidence type="ECO:0000313" key="10">
    <source>
        <dbReference type="Proteomes" id="UP000553948"/>
    </source>
</evidence>
<evidence type="ECO:0000259" key="8">
    <source>
        <dbReference type="Pfam" id="PF13354"/>
    </source>
</evidence>
<name>A0A7W2QLL2_PSEPU</name>
<keyword evidence="4 6" id="KW-0378">Hydrolase</keyword>
<evidence type="ECO:0000256" key="7">
    <source>
        <dbReference type="SAM" id="SignalP"/>
    </source>
</evidence>
<dbReference type="PROSITE" id="PS00146">
    <property type="entry name" value="BETA_LACTAMASE_A"/>
    <property type="match status" value="1"/>
</dbReference>
<comment type="catalytic activity">
    <reaction evidence="1 6">
        <text>a beta-lactam + H2O = a substituted beta-amino acid</text>
        <dbReference type="Rhea" id="RHEA:20401"/>
        <dbReference type="ChEBI" id="CHEBI:15377"/>
        <dbReference type="ChEBI" id="CHEBI:35627"/>
        <dbReference type="ChEBI" id="CHEBI:140347"/>
        <dbReference type="EC" id="3.5.2.6"/>
    </reaction>
</comment>
<feature type="domain" description="Beta-lactamase class A catalytic" evidence="8">
    <location>
        <begin position="50"/>
        <end position="266"/>
    </location>
</feature>
<proteinExistence type="inferred from homology"/>
<dbReference type="GO" id="GO:0008800">
    <property type="term" value="F:beta-lactamase activity"/>
    <property type="evidence" value="ECO:0007669"/>
    <property type="project" value="UniProtKB-UniRule"/>
</dbReference>
<feature type="signal peptide" evidence="7">
    <location>
        <begin position="1"/>
        <end position="27"/>
    </location>
</feature>
<dbReference type="Gene3D" id="3.40.710.10">
    <property type="entry name" value="DD-peptidase/beta-lactamase superfamily"/>
    <property type="match status" value="1"/>
</dbReference>
<feature type="chain" id="PRO_5031388569" description="Beta-lactamase" evidence="7">
    <location>
        <begin position="28"/>
        <end position="294"/>
    </location>
</feature>
<evidence type="ECO:0000313" key="9">
    <source>
        <dbReference type="EMBL" id="MBA6118992.1"/>
    </source>
</evidence>
<accession>A0A7W2QLL2</accession>
<dbReference type="NCBIfam" id="NF033103">
    <property type="entry name" value="bla_class_A"/>
    <property type="match status" value="1"/>
</dbReference>
<dbReference type="SUPFAM" id="SSF56601">
    <property type="entry name" value="beta-lactamase/transpeptidase-like"/>
    <property type="match status" value="1"/>
</dbReference>
<evidence type="ECO:0000256" key="6">
    <source>
        <dbReference type="RuleBase" id="RU361140"/>
    </source>
</evidence>
<evidence type="ECO:0000256" key="3">
    <source>
        <dbReference type="ARBA" id="ARBA00012865"/>
    </source>
</evidence>
<dbReference type="EC" id="3.5.2.6" evidence="3 6"/>
<evidence type="ECO:0000256" key="4">
    <source>
        <dbReference type="ARBA" id="ARBA00022801"/>
    </source>
</evidence>
<dbReference type="EMBL" id="JACGDG010000030">
    <property type="protein sequence ID" value="MBA6118992.1"/>
    <property type="molecule type" value="Genomic_DNA"/>
</dbReference>
<dbReference type="InterPro" id="IPR023650">
    <property type="entry name" value="Beta-lactam_class-A_AS"/>
</dbReference>
<dbReference type="InterPro" id="IPR012338">
    <property type="entry name" value="Beta-lactam/transpept-like"/>
</dbReference>
<dbReference type="GO" id="GO:0030655">
    <property type="term" value="P:beta-lactam antibiotic catabolic process"/>
    <property type="evidence" value="ECO:0007669"/>
    <property type="project" value="InterPro"/>
</dbReference>
<sequence>MGTKAAAGVKIAVTCIFAAFLSTPVFALNTAKLTEVVQSEESALQARVGMAVFDANTGMTWQYRGDERFPLNSTHKVFSCAAMLAKVDGKHLSLDQSVSINRGMLVTYSPITEKSLSPKTITLGKVCQAAVSYSDNTAANVVFDAIGGSAGFNAYMRSIGDEQTRLDRKEPELNEATPGDVRDTTTPNAIVSSLRKILLGDVLSDPSRSELTQWMLDDQVAGALLRASLPSDWKIADKTGAGGYGSRSIVAVIWPPSKQPLVVGIYITQTKASMQASNQAIARIGAVLKDAVGP</sequence>
<dbReference type="Proteomes" id="UP000553948">
    <property type="component" value="Unassembled WGS sequence"/>
</dbReference>
<keyword evidence="7" id="KW-0732">Signal</keyword>
<dbReference type="RefSeq" id="WP_052156048.1">
    <property type="nucleotide sequence ID" value="NZ_JACGDG010000030.1"/>
</dbReference>
<dbReference type="PRINTS" id="PR00118">
    <property type="entry name" value="BLACTAMASEA"/>
</dbReference>
<keyword evidence="5 6" id="KW-0046">Antibiotic resistance</keyword>
<dbReference type="InterPro" id="IPR000871">
    <property type="entry name" value="Beta-lactam_class-A"/>
</dbReference>
<comment type="caution">
    <text evidence="9">The sequence shown here is derived from an EMBL/GenBank/DDBJ whole genome shotgun (WGS) entry which is preliminary data.</text>
</comment>
<reference evidence="9 10" key="1">
    <citation type="submission" date="2020-07" db="EMBL/GenBank/DDBJ databases">
        <title>Diversity of carbapenemase encoding genes among Pseudomonas putida group clinical isolates in a tertiary Brazilian hospital.</title>
        <authorList>
            <person name="Alberto-Lei F."/>
            <person name="Nodari C.S."/>
            <person name="Streling A.P."/>
            <person name="Paulino J.T."/>
            <person name="Bessa-Neto F.O."/>
            <person name="Cayo R."/>
            <person name="Gales A.C."/>
        </authorList>
    </citation>
    <scope>NUCLEOTIDE SEQUENCE [LARGE SCALE GENOMIC DNA]</scope>
    <source>
        <strain evidence="9 10">12464</strain>
    </source>
</reference>
<dbReference type="GO" id="GO:0046677">
    <property type="term" value="P:response to antibiotic"/>
    <property type="evidence" value="ECO:0007669"/>
    <property type="project" value="UniProtKB-UniRule"/>
</dbReference>
<gene>
    <name evidence="9" type="primary">bla</name>
    <name evidence="9" type="ORF">H4C47_25110</name>
</gene>
<evidence type="ECO:0000256" key="2">
    <source>
        <dbReference type="ARBA" id="ARBA00009009"/>
    </source>
</evidence>
<dbReference type="Pfam" id="PF13354">
    <property type="entry name" value="Beta-lactamase2"/>
    <property type="match status" value="1"/>
</dbReference>
<dbReference type="PANTHER" id="PTHR35333">
    <property type="entry name" value="BETA-LACTAMASE"/>
    <property type="match status" value="1"/>
</dbReference>